<dbReference type="OMA" id="HPNLYEH"/>
<evidence type="ECO:0000313" key="4">
    <source>
        <dbReference type="EMBL" id="EZG57275.1"/>
    </source>
</evidence>
<comment type="caution">
    <text evidence="4">The sequence shown here is derived from an EMBL/GenBank/DDBJ whole genome shotgun (WGS) entry which is preliminary data.</text>
</comment>
<protein>
    <submittedName>
        <fullName evidence="4">TBC domain protein</fullName>
    </submittedName>
</protein>
<name>A0A023B4U3_GRENI</name>
<dbReference type="InterPro" id="IPR000195">
    <property type="entry name" value="Rab-GAP-TBC_dom"/>
</dbReference>
<keyword evidence="2" id="KW-0472">Membrane</keyword>
<dbReference type="EMBL" id="AFNH02000738">
    <property type="protein sequence ID" value="EZG57275.1"/>
    <property type="molecule type" value="Genomic_DNA"/>
</dbReference>
<organism evidence="4 5">
    <name type="scientific">Gregarina niphandrodes</name>
    <name type="common">Septate eugregarine</name>
    <dbReference type="NCBI Taxonomy" id="110365"/>
    <lineage>
        <taxon>Eukaryota</taxon>
        <taxon>Sar</taxon>
        <taxon>Alveolata</taxon>
        <taxon>Apicomplexa</taxon>
        <taxon>Conoidasida</taxon>
        <taxon>Gregarinasina</taxon>
        <taxon>Eugregarinorida</taxon>
        <taxon>Gregarinidae</taxon>
        <taxon>Gregarina</taxon>
    </lineage>
</organism>
<keyword evidence="2" id="KW-1133">Transmembrane helix</keyword>
<feature type="region of interest" description="Disordered" evidence="1">
    <location>
        <begin position="248"/>
        <end position="277"/>
    </location>
</feature>
<sequence length="346" mass="40451">MSLVLRPTFWEEEEKSLILIRNHGYVTKDNAEKRCDEFRVLLELIPEEFTAEDTMPEKASMTREEAHRIFLEDAKRTFASVVSQKIEVACMEKVYEQLGDYHQGLCFIVSFLLLFLEPDEVLKICHYLSHTSSNGYYKIENPFYLRDARVFEYLLLNLRQPLGSLLRKRTVVPGQYLSKWFIGLGLHVLNFSAIYLYLRLLLCKPDRVTHFQVALSLIDNVTPELLQSKNVSETIEILKLDKSKFPNNSTRRTIHSKNQSEDEETPEPSPTNQMTKQVDMDEVNVISIFDKIIMDAEHIYFDPEMVQQFTNKVENEMAVEEKRRLEFLAAQADDTDEIVFSDEEEE</sequence>
<dbReference type="Pfam" id="PF00566">
    <property type="entry name" value="RabGAP-TBC"/>
    <property type="match status" value="1"/>
</dbReference>
<dbReference type="RefSeq" id="XP_011131059.1">
    <property type="nucleotide sequence ID" value="XM_011132757.1"/>
</dbReference>
<dbReference type="eggNOG" id="ENOG502S94P">
    <property type="taxonomic scope" value="Eukaryota"/>
</dbReference>
<dbReference type="AlphaFoldDB" id="A0A023B4U3"/>
<accession>A0A023B4U3</accession>
<feature type="transmembrane region" description="Helical" evidence="2">
    <location>
        <begin position="180"/>
        <end position="198"/>
    </location>
</feature>
<dbReference type="GeneID" id="22913476"/>
<dbReference type="Gene3D" id="1.10.472.80">
    <property type="entry name" value="Ypt/Rab-GAP domain of gyp1p, domain 3"/>
    <property type="match status" value="1"/>
</dbReference>
<evidence type="ECO:0000256" key="2">
    <source>
        <dbReference type="SAM" id="Phobius"/>
    </source>
</evidence>
<dbReference type="InterPro" id="IPR035969">
    <property type="entry name" value="Rab-GAP_TBC_sf"/>
</dbReference>
<proteinExistence type="predicted"/>
<dbReference type="OrthoDB" id="294251at2759"/>
<dbReference type="VEuPathDB" id="CryptoDB:GNI_098330"/>
<keyword evidence="5" id="KW-1185">Reference proteome</keyword>
<evidence type="ECO:0000256" key="1">
    <source>
        <dbReference type="SAM" id="MobiDB-lite"/>
    </source>
</evidence>
<gene>
    <name evidence="4" type="ORF">GNI_098330</name>
</gene>
<evidence type="ECO:0000313" key="5">
    <source>
        <dbReference type="Proteomes" id="UP000019763"/>
    </source>
</evidence>
<reference evidence="4" key="1">
    <citation type="submission" date="2013-12" db="EMBL/GenBank/DDBJ databases">
        <authorList>
            <person name="Omoto C.K."/>
            <person name="Sibley D."/>
            <person name="Venepally P."/>
            <person name="Hadjithomas M."/>
            <person name="Karamycheva S."/>
            <person name="Brunk B."/>
            <person name="Roos D."/>
            <person name="Caler E."/>
            <person name="Lorenzi H."/>
        </authorList>
    </citation>
    <scope>NUCLEOTIDE SEQUENCE</scope>
</reference>
<dbReference type="Proteomes" id="UP000019763">
    <property type="component" value="Unassembled WGS sequence"/>
</dbReference>
<evidence type="ECO:0000259" key="3">
    <source>
        <dbReference type="Pfam" id="PF00566"/>
    </source>
</evidence>
<dbReference type="SUPFAM" id="SSF47923">
    <property type="entry name" value="Ypt/Rab-GAP domain of gyp1p"/>
    <property type="match status" value="1"/>
</dbReference>
<keyword evidence="2" id="KW-0812">Transmembrane</keyword>
<feature type="domain" description="Rab-GAP TBC" evidence="3">
    <location>
        <begin position="95"/>
        <end position="226"/>
    </location>
</feature>